<dbReference type="EMBL" id="JADOER010000004">
    <property type="protein sequence ID" value="MBT9311677.1"/>
    <property type="molecule type" value="Genomic_DNA"/>
</dbReference>
<keyword evidence="3" id="KW-1185">Reference proteome</keyword>
<dbReference type="RefSeq" id="WP_215617549.1">
    <property type="nucleotide sequence ID" value="NZ_JADOER010000004.1"/>
</dbReference>
<feature type="compositionally biased region" description="Polar residues" evidence="1">
    <location>
        <begin position="386"/>
        <end position="395"/>
    </location>
</feature>
<name>A0ABS5Y1H3_9CYAN</name>
<organism evidence="2 3">
    <name type="scientific">Leptothoe kymatousa TAU-MAC 1615</name>
    <dbReference type="NCBI Taxonomy" id="2364775"/>
    <lineage>
        <taxon>Bacteria</taxon>
        <taxon>Bacillati</taxon>
        <taxon>Cyanobacteriota</taxon>
        <taxon>Cyanophyceae</taxon>
        <taxon>Nodosilineales</taxon>
        <taxon>Cymatolegaceae</taxon>
        <taxon>Leptothoe</taxon>
        <taxon>Leptothoe kymatousa</taxon>
    </lineage>
</organism>
<dbReference type="Gene3D" id="3.40.50.1460">
    <property type="match status" value="1"/>
</dbReference>
<evidence type="ECO:0000313" key="2">
    <source>
        <dbReference type="EMBL" id="MBT9311677.1"/>
    </source>
</evidence>
<evidence type="ECO:0000313" key="3">
    <source>
        <dbReference type="Proteomes" id="UP001196661"/>
    </source>
</evidence>
<evidence type="ECO:0000256" key="1">
    <source>
        <dbReference type="SAM" id="MobiDB-lite"/>
    </source>
</evidence>
<reference evidence="2 3" key="1">
    <citation type="journal article" date="2021" name="Mar. Drugs">
        <title>Genome Reduction and Secondary Metabolism of the Marine Sponge-Associated Cyanobacterium Leptothoe.</title>
        <authorList>
            <person name="Konstantinou D."/>
            <person name="Popin R.V."/>
            <person name="Fewer D.P."/>
            <person name="Sivonen K."/>
            <person name="Gkelis S."/>
        </authorList>
    </citation>
    <scope>NUCLEOTIDE SEQUENCE [LARGE SCALE GENOMIC DNA]</scope>
    <source>
        <strain evidence="2 3">TAU-MAC 1615</strain>
    </source>
</reference>
<sequence>MGKHILLVGVEAEHLTPGPSPAIANVTALQQALLTEIEEVRDDQITTLLNPNLGELRHALALMTYRCRRGDLCMIYYTGCGVIAPNGTLYLPASDTDGKNLSTTAISSDYIRQALPSVKENIHRVMILDCLWRTLPPAAVKKMSPANHPEVDRLGLSRLADCNAIVLTARGSLANPWPVTDLGLSLYTQRLIDGLTSGLADMDADGGISVNDIQSYMGHSLGESNADLWPMMAHDENQVNGADRPLMSIKTYSPEREYRRSLESYAKRHRGHIPGDCRNVLEFLRHQLGLTVHQGQLIELDVMAPYTDHQDNCDRYRQALMTAFSLENPLGQPLKKWLRHLQGELALTHEDVAAIETQLLTQEPYPQLTHLPMLSGEQPKLPSHNGHGNSTRYLR</sequence>
<gene>
    <name evidence="2" type="ORF">IXB28_05630</name>
</gene>
<proteinExistence type="predicted"/>
<accession>A0ABS5Y1H3</accession>
<evidence type="ECO:0008006" key="4">
    <source>
        <dbReference type="Google" id="ProtNLM"/>
    </source>
</evidence>
<protein>
    <recommendedName>
        <fullName evidence="4">Metacaspase</fullName>
    </recommendedName>
</protein>
<comment type="caution">
    <text evidence="2">The sequence shown here is derived from an EMBL/GenBank/DDBJ whole genome shotgun (WGS) entry which is preliminary data.</text>
</comment>
<dbReference type="Proteomes" id="UP001196661">
    <property type="component" value="Unassembled WGS sequence"/>
</dbReference>
<feature type="region of interest" description="Disordered" evidence="1">
    <location>
        <begin position="370"/>
        <end position="395"/>
    </location>
</feature>